<feature type="region of interest" description="Disordered" evidence="1">
    <location>
        <begin position="63"/>
        <end position="112"/>
    </location>
</feature>
<reference evidence="3 4" key="1">
    <citation type="submission" date="2015-07" db="EMBL/GenBank/DDBJ databases">
        <title>Genome analysis of myxobacterium Chondromyces crocatus Cm c5 reveals a high potential for natural compound synthesis and the genetic basis for the loss of fruiting body formation.</title>
        <authorList>
            <person name="Zaburannyi N."/>
            <person name="Bunk B."/>
            <person name="Maier J."/>
            <person name="Overmann J."/>
            <person name="Mueller R."/>
        </authorList>
    </citation>
    <scope>NUCLEOTIDE SEQUENCE [LARGE SCALE GENOMIC DNA]</scope>
    <source>
        <strain evidence="3 4">Cm c5</strain>
    </source>
</reference>
<dbReference type="OrthoDB" id="1036575at2"/>
<dbReference type="EMBL" id="CP012159">
    <property type="protein sequence ID" value="AKT38848.1"/>
    <property type="molecule type" value="Genomic_DNA"/>
</dbReference>
<dbReference type="AlphaFoldDB" id="A0A0K1EE37"/>
<dbReference type="RefSeq" id="WP_050431028.1">
    <property type="nucleotide sequence ID" value="NZ_CP012159.1"/>
</dbReference>
<sequence length="204" mass="21880">MATAESAQGALDAVKAQSDPQCTSDKQQCPKKVVILITVTRKYNYHDLGTPGDFDARLKGESKAKITGSTTEQPPGRRDLKSGNGEKEYPVPAGTYVGRVKSGSKRNRNVPGHKGKAVELLDVPNFSDILIHTGNYPSHSEGCIILAGSNAEGDQNIESSVPKVKELMDWIAEVNDEYGEENVSIEVVVKDPPAGAQPPALPKK</sequence>
<dbReference type="STRING" id="52.CMC5_029940"/>
<dbReference type="Proteomes" id="UP000067626">
    <property type="component" value="Chromosome"/>
</dbReference>
<proteinExistence type="predicted"/>
<feature type="compositionally biased region" description="Polar residues" evidence="1">
    <location>
        <begin position="18"/>
        <end position="27"/>
    </location>
</feature>
<name>A0A0K1EE37_CHOCO</name>
<organism evidence="3 4">
    <name type="scientific">Chondromyces crocatus</name>
    <dbReference type="NCBI Taxonomy" id="52"/>
    <lineage>
        <taxon>Bacteria</taxon>
        <taxon>Pseudomonadati</taxon>
        <taxon>Myxococcota</taxon>
        <taxon>Polyangia</taxon>
        <taxon>Polyangiales</taxon>
        <taxon>Polyangiaceae</taxon>
        <taxon>Chondromyces</taxon>
    </lineage>
</organism>
<feature type="compositionally biased region" description="Basic residues" evidence="1">
    <location>
        <begin position="102"/>
        <end position="112"/>
    </location>
</feature>
<accession>A0A0K1EE37</accession>
<keyword evidence="4" id="KW-1185">Reference proteome</keyword>
<dbReference type="KEGG" id="ccro:CMC5_029940"/>
<evidence type="ECO:0000256" key="1">
    <source>
        <dbReference type="SAM" id="MobiDB-lite"/>
    </source>
</evidence>
<gene>
    <name evidence="3" type="ORF">CMC5_029940</name>
</gene>
<evidence type="ECO:0000313" key="4">
    <source>
        <dbReference type="Proteomes" id="UP000067626"/>
    </source>
</evidence>
<dbReference type="Pfam" id="PF18925">
    <property type="entry name" value="DUF5675"/>
    <property type="match status" value="1"/>
</dbReference>
<feature type="region of interest" description="Disordered" evidence="1">
    <location>
        <begin position="1"/>
        <end position="28"/>
    </location>
</feature>
<protein>
    <recommendedName>
        <fullName evidence="2">DUF5675 domain-containing protein</fullName>
    </recommendedName>
</protein>
<feature type="compositionally biased region" description="Basic and acidic residues" evidence="1">
    <location>
        <begin position="75"/>
        <end position="89"/>
    </location>
</feature>
<feature type="domain" description="DUF5675" evidence="2">
    <location>
        <begin position="47"/>
        <end position="172"/>
    </location>
</feature>
<evidence type="ECO:0000259" key="2">
    <source>
        <dbReference type="Pfam" id="PF18925"/>
    </source>
</evidence>
<evidence type="ECO:0000313" key="3">
    <source>
        <dbReference type="EMBL" id="AKT38848.1"/>
    </source>
</evidence>
<dbReference type="InterPro" id="IPR043732">
    <property type="entry name" value="DUF5675"/>
</dbReference>